<evidence type="ECO:0000313" key="3">
    <source>
        <dbReference type="Proteomes" id="UP001597118"/>
    </source>
</evidence>
<reference evidence="3" key="1">
    <citation type="journal article" date="2019" name="Int. J. Syst. Evol. Microbiol.">
        <title>The Global Catalogue of Microorganisms (GCM) 10K type strain sequencing project: providing services to taxonomists for standard genome sequencing and annotation.</title>
        <authorList>
            <consortium name="The Broad Institute Genomics Platform"/>
            <consortium name="The Broad Institute Genome Sequencing Center for Infectious Disease"/>
            <person name="Wu L."/>
            <person name="Ma J."/>
        </authorList>
    </citation>
    <scope>NUCLEOTIDE SEQUENCE [LARGE SCALE GENOMIC DNA]</scope>
    <source>
        <strain evidence="3">CCUG 53762</strain>
    </source>
</reference>
<evidence type="ECO:0000313" key="2">
    <source>
        <dbReference type="EMBL" id="MFD1630452.1"/>
    </source>
</evidence>
<feature type="transmembrane region" description="Helical" evidence="1">
    <location>
        <begin position="123"/>
        <end position="142"/>
    </location>
</feature>
<keyword evidence="1" id="KW-0472">Membrane</keyword>
<accession>A0ABW4IEQ0</accession>
<name>A0ABW4IEQ0_9SPHI</name>
<evidence type="ECO:0000256" key="1">
    <source>
        <dbReference type="SAM" id="Phobius"/>
    </source>
</evidence>
<dbReference type="Proteomes" id="UP001597118">
    <property type="component" value="Unassembled WGS sequence"/>
</dbReference>
<protein>
    <submittedName>
        <fullName evidence="2">Uncharacterized protein</fullName>
    </submittedName>
</protein>
<organism evidence="2 3">
    <name type="scientific">Pseudopedobacter beijingensis</name>
    <dbReference type="NCBI Taxonomy" id="1207056"/>
    <lineage>
        <taxon>Bacteria</taxon>
        <taxon>Pseudomonadati</taxon>
        <taxon>Bacteroidota</taxon>
        <taxon>Sphingobacteriia</taxon>
        <taxon>Sphingobacteriales</taxon>
        <taxon>Sphingobacteriaceae</taxon>
        <taxon>Pseudopedobacter</taxon>
    </lineage>
</organism>
<dbReference type="EMBL" id="JBHUDG010000017">
    <property type="protein sequence ID" value="MFD1630452.1"/>
    <property type="molecule type" value="Genomic_DNA"/>
</dbReference>
<keyword evidence="1" id="KW-1133">Transmembrane helix</keyword>
<keyword evidence="3" id="KW-1185">Reference proteome</keyword>
<sequence length="199" mass="22780">MKEEVNSAGDMENTFLKDLKKNNFLVPDNYFDGLHQKISSQIKLESYKEDSAFNIPSAYFENMEKDILAQVRLDNQLSKTTTTEYNVPDGYFDSLHDKITAQISEKQINEIPLQKTRVIKLSFIKYAAAILLVSSVALGLFYKNSVSFNGTQNVNENISKLNDQEIIDYLNTYSDSNDMQFIIEHTDDISTIEQNISHL</sequence>
<dbReference type="RefSeq" id="WP_379662829.1">
    <property type="nucleotide sequence ID" value="NZ_JBHUDG010000017.1"/>
</dbReference>
<comment type="caution">
    <text evidence="2">The sequence shown here is derived from an EMBL/GenBank/DDBJ whole genome shotgun (WGS) entry which is preliminary data.</text>
</comment>
<keyword evidence="1" id="KW-0812">Transmembrane</keyword>
<proteinExistence type="predicted"/>
<gene>
    <name evidence="2" type="ORF">ACFSAH_11220</name>
</gene>